<organism evidence="1 2">
    <name type="scientific">Eucalyptus globulus</name>
    <name type="common">Tasmanian blue gum</name>
    <dbReference type="NCBI Taxonomy" id="34317"/>
    <lineage>
        <taxon>Eukaryota</taxon>
        <taxon>Viridiplantae</taxon>
        <taxon>Streptophyta</taxon>
        <taxon>Embryophyta</taxon>
        <taxon>Tracheophyta</taxon>
        <taxon>Spermatophyta</taxon>
        <taxon>Magnoliopsida</taxon>
        <taxon>eudicotyledons</taxon>
        <taxon>Gunneridae</taxon>
        <taxon>Pentapetalae</taxon>
        <taxon>rosids</taxon>
        <taxon>malvids</taxon>
        <taxon>Myrtales</taxon>
        <taxon>Myrtaceae</taxon>
        <taxon>Myrtoideae</taxon>
        <taxon>Eucalypteae</taxon>
        <taxon>Eucalyptus</taxon>
    </lineage>
</organism>
<gene>
    <name evidence="1" type="ORF">ACJRO7_001914</name>
</gene>
<sequence length="152" mass="17304">MRCLVADRSSSIYILHTIIDRSLIPLTNPTEIPTRATTSPLLKILCSLLKILCSPLNQEKEYAQIYKGEAEQKLVEVVNRIKDEEVLVINNEDQAKVFAIVKDIYFGPNNRGFLRRVEIGTTLGDDTKRIIWNQLLKVGMKLENPSLTFKFG</sequence>
<dbReference type="AlphaFoldDB" id="A0ABD3LSI5"/>
<proteinExistence type="predicted"/>
<protein>
    <submittedName>
        <fullName evidence="1">Uncharacterized protein</fullName>
    </submittedName>
</protein>
<evidence type="ECO:0000313" key="2">
    <source>
        <dbReference type="Proteomes" id="UP001634007"/>
    </source>
</evidence>
<name>A0ABD3LSI5_EUCGL</name>
<dbReference type="EMBL" id="JBJKBG010000001">
    <property type="protein sequence ID" value="KAL3754726.1"/>
    <property type="molecule type" value="Genomic_DNA"/>
</dbReference>
<accession>A0ABD3LSI5</accession>
<keyword evidence="2" id="KW-1185">Reference proteome</keyword>
<dbReference type="Proteomes" id="UP001634007">
    <property type="component" value="Unassembled WGS sequence"/>
</dbReference>
<comment type="caution">
    <text evidence="1">The sequence shown here is derived from an EMBL/GenBank/DDBJ whole genome shotgun (WGS) entry which is preliminary data.</text>
</comment>
<reference evidence="1 2" key="1">
    <citation type="submission" date="2024-11" db="EMBL/GenBank/DDBJ databases">
        <title>Chromosome-level genome assembly of Eucalyptus globulus Labill. provides insights into its genome evolution.</title>
        <authorList>
            <person name="Li X."/>
        </authorList>
    </citation>
    <scope>NUCLEOTIDE SEQUENCE [LARGE SCALE GENOMIC DNA]</scope>
    <source>
        <strain evidence="1">CL2024</strain>
        <tissue evidence="1">Fresh tender leaves</tissue>
    </source>
</reference>
<evidence type="ECO:0000313" key="1">
    <source>
        <dbReference type="EMBL" id="KAL3754726.1"/>
    </source>
</evidence>